<dbReference type="STRING" id="195105.CN97_00760"/>
<reference evidence="1 2" key="1">
    <citation type="submission" date="2014-03" db="EMBL/GenBank/DDBJ databases">
        <title>Genome of Haematobacter massiliensis CCUG 47968.</title>
        <authorList>
            <person name="Wang D."/>
            <person name="Wang G."/>
        </authorList>
    </citation>
    <scope>NUCLEOTIDE SEQUENCE [LARGE SCALE GENOMIC DNA]</scope>
    <source>
        <strain evidence="1 2">CCUG 47968</strain>
    </source>
</reference>
<proteinExistence type="predicted"/>
<evidence type="ECO:0000313" key="2">
    <source>
        <dbReference type="Proteomes" id="UP000028826"/>
    </source>
</evidence>
<dbReference type="eggNOG" id="ENOG5033AVS">
    <property type="taxonomic scope" value="Bacteria"/>
</dbReference>
<evidence type="ECO:0000313" key="1">
    <source>
        <dbReference type="EMBL" id="KFI27741.1"/>
    </source>
</evidence>
<name>A0A086Y0E1_9RHOB</name>
<protein>
    <submittedName>
        <fullName evidence="1">Uncharacterized protein</fullName>
    </submittedName>
</protein>
<organism evidence="1 2">
    <name type="scientific">Haematobacter massiliensis</name>
    <dbReference type="NCBI Taxonomy" id="195105"/>
    <lineage>
        <taxon>Bacteria</taxon>
        <taxon>Pseudomonadati</taxon>
        <taxon>Pseudomonadota</taxon>
        <taxon>Alphaproteobacteria</taxon>
        <taxon>Rhodobacterales</taxon>
        <taxon>Paracoccaceae</taxon>
        <taxon>Haematobacter</taxon>
    </lineage>
</organism>
<gene>
    <name evidence="1" type="ORF">CN97_00760</name>
</gene>
<keyword evidence="2" id="KW-1185">Reference proteome</keyword>
<sequence length="120" mass="12245">MSFYDEMKGVADGLLAEFAQGTVTAYIVTPGAPDPAQPWVAVPPSETSAALDAVVRGVPEALVDGTNILVGDLLVIFAVPDVTVSVGDRIVIDGKSLGVVQVSPIPPSGTTVAMQAVVRT</sequence>
<dbReference type="OrthoDB" id="7205619at2"/>
<dbReference type="RefSeq" id="WP_035712906.1">
    <property type="nucleotide sequence ID" value="NZ_JGYG01000010.1"/>
</dbReference>
<accession>A0A086Y0E1</accession>
<comment type="caution">
    <text evidence="1">The sequence shown here is derived from an EMBL/GenBank/DDBJ whole genome shotgun (WGS) entry which is preliminary data.</text>
</comment>
<dbReference type="AlphaFoldDB" id="A0A086Y0E1"/>
<dbReference type="Proteomes" id="UP000028826">
    <property type="component" value="Unassembled WGS sequence"/>
</dbReference>
<dbReference type="EMBL" id="JGYG01000010">
    <property type="protein sequence ID" value="KFI27741.1"/>
    <property type="molecule type" value="Genomic_DNA"/>
</dbReference>